<dbReference type="Proteomes" id="UP000077734">
    <property type="component" value="Unassembled WGS sequence"/>
</dbReference>
<dbReference type="RefSeq" id="WP_064028469.1">
    <property type="nucleotide sequence ID" value="NZ_LUUL01000093.1"/>
</dbReference>
<dbReference type="PANTHER" id="PTHR43431:SF7">
    <property type="entry name" value="OXIDOREDUCTASE, SHORT CHAIN DEHYDROGENASE_REDUCTASE FAMILY (AFU_ORTHOLOGUE AFUA_5G14000)"/>
    <property type="match status" value="1"/>
</dbReference>
<proteinExistence type="predicted"/>
<dbReference type="SUPFAM" id="SSF51735">
    <property type="entry name" value="NAD(P)-binding Rossmann-fold domains"/>
    <property type="match status" value="1"/>
</dbReference>
<dbReference type="InterPro" id="IPR002347">
    <property type="entry name" value="SDR_fam"/>
</dbReference>
<dbReference type="InterPro" id="IPR036291">
    <property type="entry name" value="NAD(P)-bd_dom_sf"/>
</dbReference>
<dbReference type="PRINTS" id="PR00081">
    <property type="entry name" value="GDHRDH"/>
</dbReference>
<dbReference type="EMBL" id="LUUL01000093">
    <property type="protein sequence ID" value="OAI24184.1"/>
    <property type="molecule type" value="Genomic_DNA"/>
</dbReference>
<evidence type="ECO:0000313" key="1">
    <source>
        <dbReference type="EMBL" id="OAI24184.1"/>
    </source>
</evidence>
<accession>A0AA91DAZ2</accession>
<name>A0AA91DAZ2_9GAMM</name>
<comment type="caution">
    <text evidence="1">The sequence shown here is derived from an EMBL/GenBank/DDBJ whole genome shotgun (WGS) entry which is preliminary data.</text>
</comment>
<sequence>MNKPVCVVIGVGEGNGAAIARKFSETGHSVALLARNLEFTSKLAGELNDAIAIACDVTNEQDVQAAFAQVRNQLGGVTCLIYNAGAGSWGTIEEITAASFEANWKVNALGALYAAQQVIPAMKENGSGNIVFVGATASRRGGARTAAFSPAKAAQRALAESMARHLWPFGIHVSLLIIDGVVNLPATREKMPDKNDDFFVNPADIAATIEHLCTQPRSAWSFEVEARPFGETW</sequence>
<dbReference type="Gene3D" id="3.40.50.720">
    <property type="entry name" value="NAD(P)-binding Rossmann-like Domain"/>
    <property type="match status" value="1"/>
</dbReference>
<keyword evidence="2" id="KW-1185">Reference proteome</keyword>
<reference evidence="1 2" key="1">
    <citation type="submission" date="2016-03" db="EMBL/GenBank/DDBJ databases">
        <authorList>
            <person name="Heylen K."/>
            <person name="De Vos P."/>
            <person name="Vekeman B."/>
        </authorList>
    </citation>
    <scope>NUCLEOTIDE SEQUENCE [LARGE SCALE GENOMIC DNA]</scope>
    <source>
        <strain evidence="1 2">R-49807</strain>
    </source>
</reference>
<evidence type="ECO:0000313" key="2">
    <source>
        <dbReference type="Proteomes" id="UP000077734"/>
    </source>
</evidence>
<gene>
    <name evidence="1" type="ORF">A1356_15985</name>
</gene>
<organism evidence="1 2">
    <name type="scientific">Methylomonas koyamae</name>
    <dbReference type="NCBI Taxonomy" id="702114"/>
    <lineage>
        <taxon>Bacteria</taxon>
        <taxon>Pseudomonadati</taxon>
        <taxon>Pseudomonadota</taxon>
        <taxon>Gammaproteobacteria</taxon>
        <taxon>Methylococcales</taxon>
        <taxon>Methylococcaceae</taxon>
        <taxon>Methylomonas</taxon>
    </lineage>
</organism>
<dbReference type="PANTHER" id="PTHR43431">
    <property type="entry name" value="OXIDOREDUCTASE, SHORT CHAIN DEHYDROGENASE/REDUCTASE FAMILY (AFU_ORTHOLOGUE AFUA_5G14000)"/>
    <property type="match status" value="1"/>
</dbReference>
<dbReference type="AlphaFoldDB" id="A0AA91DAZ2"/>
<dbReference type="Pfam" id="PF00106">
    <property type="entry name" value="adh_short"/>
    <property type="match status" value="1"/>
</dbReference>
<protein>
    <submittedName>
        <fullName evidence="1">Short-chain dehydrogenase</fullName>
    </submittedName>
</protein>